<gene>
    <name evidence="9" type="ORF">RM423_08905</name>
</gene>
<keyword evidence="3 7" id="KW-1003">Cell membrane</keyword>
<evidence type="ECO:0000256" key="2">
    <source>
        <dbReference type="ARBA" id="ARBA00008640"/>
    </source>
</evidence>
<proteinExistence type="inferred from homology"/>
<dbReference type="Pfam" id="PF09335">
    <property type="entry name" value="VTT_dom"/>
    <property type="match status" value="1"/>
</dbReference>
<protein>
    <recommendedName>
        <fullName evidence="7">TVP38/TMEM64 family membrane protein</fullName>
    </recommendedName>
</protein>
<feature type="domain" description="VTT" evidence="8">
    <location>
        <begin position="63"/>
        <end position="179"/>
    </location>
</feature>
<keyword evidence="5 7" id="KW-1133">Transmembrane helix</keyword>
<keyword evidence="4 7" id="KW-0812">Transmembrane</keyword>
<feature type="transmembrane region" description="Helical" evidence="7">
    <location>
        <begin position="7"/>
        <end position="28"/>
    </location>
</feature>
<evidence type="ECO:0000256" key="6">
    <source>
        <dbReference type="ARBA" id="ARBA00023136"/>
    </source>
</evidence>
<evidence type="ECO:0000256" key="4">
    <source>
        <dbReference type="ARBA" id="ARBA00022692"/>
    </source>
</evidence>
<accession>A0ABU2J956</accession>
<keyword evidence="6 7" id="KW-0472">Membrane</keyword>
<dbReference type="RefSeq" id="WP_311422665.1">
    <property type="nucleotide sequence ID" value="NZ_JAVREH010000008.1"/>
</dbReference>
<sequence length="218" mass="22664">MTRRAAVLRLAALMVLIAAAVLLVAHVIGIPNLAQLRARFAGLGWWAGAGYAALYAAATLSPLPKSVFTLAAGAVFGLAEGLIVVVAGACGGAVLAFYLARALGRDGLHRLTGVRGDRLDAQLARRGFLTVLVARLIPVVPFTVVNYLAGVTALRLRVFLTATALGILPATTAYVALGAYGSQPGSWPFWTALNALAVLTGAGAVTGLRHRWQQRNVT</sequence>
<dbReference type="PANTHER" id="PTHR12677:SF59">
    <property type="entry name" value="GOLGI APPARATUS MEMBRANE PROTEIN TVP38-RELATED"/>
    <property type="match status" value="1"/>
</dbReference>
<evidence type="ECO:0000313" key="10">
    <source>
        <dbReference type="Proteomes" id="UP001183176"/>
    </source>
</evidence>
<organism evidence="9 10">
    <name type="scientific">Jatrophihabitans lederbergiae</name>
    <dbReference type="NCBI Taxonomy" id="3075547"/>
    <lineage>
        <taxon>Bacteria</taxon>
        <taxon>Bacillati</taxon>
        <taxon>Actinomycetota</taxon>
        <taxon>Actinomycetes</taxon>
        <taxon>Jatrophihabitantales</taxon>
        <taxon>Jatrophihabitantaceae</taxon>
        <taxon>Jatrophihabitans</taxon>
    </lineage>
</organism>
<evidence type="ECO:0000256" key="3">
    <source>
        <dbReference type="ARBA" id="ARBA00022475"/>
    </source>
</evidence>
<dbReference type="Proteomes" id="UP001183176">
    <property type="component" value="Unassembled WGS sequence"/>
</dbReference>
<feature type="transmembrane region" description="Helical" evidence="7">
    <location>
        <begin position="189"/>
        <end position="208"/>
    </location>
</feature>
<dbReference type="InterPro" id="IPR015414">
    <property type="entry name" value="TMEM64"/>
</dbReference>
<feature type="transmembrane region" description="Helical" evidence="7">
    <location>
        <begin position="40"/>
        <end position="60"/>
    </location>
</feature>
<feature type="transmembrane region" description="Helical" evidence="7">
    <location>
        <begin position="156"/>
        <end position="177"/>
    </location>
</feature>
<comment type="similarity">
    <text evidence="2 7">Belongs to the TVP38/TMEM64 family.</text>
</comment>
<evidence type="ECO:0000256" key="5">
    <source>
        <dbReference type="ARBA" id="ARBA00022989"/>
    </source>
</evidence>
<comment type="caution">
    <text evidence="9">The sequence shown here is derived from an EMBL/GenBank/DDBJ whole genome shotgun (WGS) entry which is preliminary data.</text>
</comment>
<reference evidence="10" key="1">
    <citation type="submission" date="2023-07" db="EMBL/GenBank/DDBJ databases">
        <title>30 novel species of actinomycetes from the DSMZ collection.</title>
        <authorList>
            <person name="Nouioui I."/>
        </authorList>
    </citation>
    <scope>NUCLEOTIDE SEQUENCE [LARGE SCALE GENOMIC DNA]</scope>
    <source>
        <strain evidence="10">DSM 44399</strain>
    </source>
</reference>
<evidence type="ECO:0000313" key="9">
    <source>
        <dbReference type="EMBL" id="MDT0261511.1"/>
    </source>
</evidence>
<feature type="transmembrane region" description="Helical" evidence="7">
    <location>
        <begin position="128"/>
        <end position="149"/>
    </location>
</feature>
<evidence type="ECO:0000259" key="8">
    <source>
        <dbReference type="Pfam" id="PF09335"/>
    </source>
</evidence>
<keyword evidence="10" id="KW-1185">Reference proteome</keyword>
<evidence type="ECO:0000256" key="7">
    <source>
        <dbReference type="RuleBase" id="RU366058"/>
    </source>
</evidence>
<dbReference type="InterPro" id="IPR032816">
    <property type="entry name" value="VTT_dom"/>
</dbReference>
<dbReference type="EMBL" id="JAVREH010000008">
    <property type="protein sequence ID" value="MDT0261511.1"/>
    <property type="molecule type" value="Genomic_DNA"/>
</dbReference>
<feature type="transmembrane region" description="Helical" evidence="7">
    <location>
        <begin position="67"/>
        <end position="100"/>
    </location>
</feature>
<name>A0ABU2J956_9ACTN</name>
<dbReference type="PANTHER" id="PTHR12677">
    <property type="entry name" value="GOLGI APPARATUS MEMBRANE PROTEIN TVP38-RELATED"/>
    <property type="match status" value="1"/>
</dbReference>
<comment type="subcellular location">
    <subcellularLocation>
        <location evidence="1 7">Cell membrane</location>
        <topology evidence="1 7">Multi-pass membrane protein</topology>
    </subcellularLocation>
</comment>
<evidence type="ECO:0000256" key="1">
    <source>
        <dbReference type="ARBA" id="ARBA00004651"/>
    </source>
</evidence>